<dbReference type="Proteomes" id="UP000576225">
    <property type="component" value="Unassembled WGS sequence"/>
</dbReference>
<keyword evidence="3" id="KW-1185">Reference proteome</keyword>
<proteinExistence type="predicted"/>
<comment type="caution">
    <text evidence="2">The sequence shown here is derived from an EMBL/GenBank/DDBJ whole genome shotgun (WGS) entry which is preliminary data.</text>
</comment>
<dbReference type="AlphaFoldDB" id="A0A2U1AGV3"/>
<protein>
    <submittedName>
        <fullName evidence="2">Uncharacterized protein</fullName>
    </submittedName>
</protein>
<dbReference type="GeneID" id="78296949"/>
<dbReference type="SUPFAM" id="SSF54523">
    <property type="entry name" value="Pili subunits"/>
    <property type="match status" value="1"/>
</dbReference>
<evidence type="ECO:0000313" key="2">
    <source>
        <dbReference type="EMBL" id="PVY35619.1"/>
    </source>
</evidence>
<reference evidence="1 4" key="2">
    <citation type="submission" date="2020-04" db="EMBL/GenBank/DDBJ databases">
        <authorList>
            <person name="Hitch T.C.A."/>
            <person name="Wylensek D."/>
            <person name="Clavel T."/>
        </authorList>
    </citation>
    <scope>NUCLEOTIDE SEQUENCE [LARGE SCALE GENOMIC DNA]</scope>
    <source>
        <strain evidence="1 4">COR2-253-APC-1A</strain>
    </source>
</reference>
<organism evidence="2 3">
    <name type="scientific">Victivallis vadensis</name>
    <dbReference type="NCBI Taxonomy" id="172901"/>
    <lineage>
        <taxon>Bacteria</taxon>
        <taxon>Pseudomonadati</taxon>
        <taxon>Lentisphaerota</taxon>
        <taxon>Lentisphaeria</taxon>
        <taxon>Victivallales</taxon>
        <taxon>Victivallaceae</taxon>
        <taxon>Victivallis</taxon>
    </lineage>
</organism>
<sequence length="156" mass="17364">MVKKQKRLLLWCVIILALVAGVAILLPPLYTDCRCRPKNVRCMSNLKMIYTALQVYAWDHDGWLPPEDGVGGLSRLVQGGYLDNLSVFNCPVTGTVFPESLTDETCDYIYRGGGRQSEGKSIVLMDKPGNHPEGRCNIFYSDGTSEFNIRDVSDGE</sequence>
<name>A0A2U1AGV3_9BACT</name>
<accession>A0A2U1AGV3</accession>
<evidence type="ECO:0000313" key="3">
    <source>
        <dbReference type="Proteomes" id="UP000245959"/>
    </source>
</evidence>
<dbReference type="InterPro" id="IPR045584">
    <property type="entry name" value="Pilin-like"/>
</dbReference>
<dbReference type="Proteomes" id="UP000245959">
    <property type="component" value="Unassembled WGS sequence"/>
</dbReference>
<reference evidence="2 3" key="1">
    <citation type="submission" date="2018-04" db="EMBL/GenBank/DDBJ databases">
        <title>Genomic Encyclopedia of Type Strains, Phase IV (KMG-IV): sequencing the most valuable type-strain genomes for metagenomic binning, comparative biology and taxonomic classification.</title>
        <authorList>
            <person name="Goeker M."/>
        </authorList>
    </citation>
    <scope>NUCLEOTIDE SEQUENCE [LARGE SCALE GENOMIC DNA]</scope>
    <source>
        <strain evidence="2 3">DSM 14823</strain>
    </source>
</reference>
<dbReference type="RefSeq" id="WP_133245280.1">
    <property type="nucleotide sequence ID" value="NZ_CABMMC010000023.1"/>
</dbReference>
<dbReference type="EMBL" id="JABAEW010000036">
    <property type="protein sequence ID" value="NMD88086.1"/>
    <property type="molecule type" value="Genomic_DNA"/>
</dbReference>
<evidence type="ECO:0000313" key="4">
    <source>
        <dbReference type="Proteomes" id="UP000576225"/>
    </source>
</evidence>
<gene>
    <name evidence="2" type="ORF">C8D82_14026</name>
    <name evidence="1" type="ORF">HF882_15975</name>
</gene>
<dbReference type="EMBL" id="QEKH01000040">
    <property type="protein sequence ID" value="PVY35619.1"/>
    <property type="molecule type" value="Genomic_DNA"/>
</dbReference>
<evidence type="ECO:0000313" key="1">
    <source>
        <dbReference type="EMBL" id="NMD88086.1"/>
    </source>
</evidence>